<dbReference type="GO" id="GO:0003676">
    <property type="term" value="F:nucleic acid binding"/>
    <property type="evidence" value="ECO:0007669"/>
    <property type="project" value="InterPro"/>
</dbReference>
<dbReference type="Gene3D" id="3.60.10.10">
    <property type="entry name" value="Endonuclease/exonuclease/phosphatase"/>
    <property type="match status" value="1"/>
</dbReference>
<dbReference type="SUPFAM" id="SSF53098">
    <property type="entry name" value="Ribonuclease H-like"/>
    <property type="match status" value="1"/>
</dbReference>
<dbReference type="CDD" id="cd09276">
    <property type="entry name" value="Rnase_HI_RT_non_LTR"/>
    <property type="match status" value="1"/>
</dbReference>
<dbReference type="Pfam" id="PF00075">
    <property type="entry name" value="RNase_H"/>
    <property type="match status" value="1"/>
</dbReference>
<evidence type="ECO:0000313" key="4">
    <source>
        <dbReference type="Proteomes" id="UP000728032"/>
    </source>
</evidence>
<organism evidence="3">
    <name type="scientific">Oppiella nova</name>
    <dbReference type="NCBI Taxonomy" id="334625"/>
    <lineage>
        <taxon>Eukaryota</taxon>
        <taxon>Metazoa</taxon>
        <taxon>Ecdysozoa</taxon>
        <taxon>Arthropoda</taxon>
        <taxon>Chelicerata</taxon>
        <taxon>Arachnida</taxon>
        <taxon>Acari</taxon>
        <taxon>Acariformes</taxon>
        <taxon>Sarcoptiformes</taxon>
        <taxon>Oribatida</taxon>
        <taxon>Brachypylina</taxon>
        <taxon>Oppioidea</taxon>
        <taxon>Oppiidae</taxon>
        <taxon>Oppiella</taxon>
    </lineage>
</organism>
<dbReference type="Pfam" id="PF14529">
    <property type="entry name" value="Exo_endo_phos_2"/>
    <property type="match status" value="1"/>
</dbReference>
<evidence type="ECO:0000259" key="1">
    <source>
        <dbReference type="PROSITE" id="PS50878"/>
    </source>
</evidence>
<reference evidence="3" key="1">
    <citation type="submission" date="2020-11" db="EMBL/GenBank/DDBJ databases">
        <authorList>
            <person name="Tran Van P."/>
        </authorList>
    </citation>
    <scope>NUCLEOTIDE SEQUENCE</scope>
</reference>
<sequence length="976" mass="111897">MNSNLSVHSLQHLSDTNHTVVTIETPEEQIHLISAYHPPHVDNTELIQKLVDIIDGLQNKNFCIGIDANAKSGAWGLLPHQVEDNRGTNMCELMSSSRQLSFIDLTLVGRSLLHRTGEWMVSEEESMSDHRYIDFEIEIGRRPQNQRSLSRKYCTIRADWDLFRDLIVAKKLSLSETIEDIDSMDATETAAQTLMTAICETADKAIPKSRACERSVIWWTPELTIQRSEVRELRQISNEANETTREAKREAYVRAFNKYKTAIKKAKHKSFQDFITNSSTADPFGLAYKMFRLKRKTSAPLKSLQRPDQTFTETETETSAFDSAKWHHILAALRSHDCPRNLYQLIRHYLSDRSAVYETEAHRHKRVVTQGAMQGTPAGPHLWNALYDGLLQVSLPEGAQLQAYADDALLVVNGINQREIETILAEALQTICDWSHKYGIRLNPEKSQAMQFWRPKQRKSGKFIDRKAPRNPMCRYDGKPIKFVRYPETIRYLGVHIDPKLDFERHINKVCATAREAITKLSAIARVTWGLTPDSLRTIYMRAIEPALLYALPVWADRAVILSNKCKLSSVQRYALIRANQAYRTAPTDSLCVLANVLPIELRVAQLAAEYRLRSQSTTDDTNELIARFTETLDFTSIEPRVQYYFRVHPGMRPQIDTNEFPADVNIYTDGSKDDTKTSAAFVSYEDIEETEFQFRLEKQCSVFQAEMVAIREALIYVLDRGLTSVCLYTDSLSSIMALKDHDSTHPLVCKIWDLLTELYRRQTRIAFIKVAAHTGVPGNERADSLAKSAPETDHKAYGMRSVLNCKTHIRDKAREKWEEIWRSSETRGLAKALFPTIKSRISAKVYKMGHYVTQALTGHGQYDQYLHRIGVKESADCRVCGAEDTARHRLFVCQRFETERQQFEETFGKELNESKSQPIVGFETERQQFEETFGKELNEESIREVTETKESFEAFIQLAKDISPIDLMREETTIS</sequence>
<feature type="domain" description="Reverse transcriptase" evidence="1">
    <location>
        <begin position="237"/>
        <end position="497"/>
    </location>
</feature>
<dbReference type="EMBL" id="CAJPVJ010002415">
    <property type="protein sequence ID" value="CAG2166254.1"/>
    <property type="molecule type" value="Genomic_DNA"/>
</dbReference>
<accession>A0A7R9QJI5</accession>
<dbReference type="InterPro" id="IPR012337">
    <property type="entry name" value="RNaseH-like_sf"/>
</dbReference>
<proteinExistence type="predicted"/>
<dbReference type="InterPro" id="IPR000477">
    <property type="entry name" value="RT_dom"/>
</dbReference>
<dbReference type="EMBL" id="OC917240">
    <property type="protein sequence ID" value="CAD7646544.1"/>
    <property type="molecule type" value="Genomic_DNA"/>
</dbReference>
<dbReference type="Proteomes" id="UP000728032">
    <property type="component" value="Unassembled WGS sequence"/>
</dbReference>
<dbReference type="InterPro" id="IPR005135">
    <property type="entry name" value="Endo/exonuclease/phosphatase"/>
</dbReference>
<evidence type="ECO:0000259" key="2">
    <source>
        <dbReference type="PROSITE" id="PS50879"/>
    </source>
</evidence>
<keyword evidence="4" id="KW-1185">Reference proteome</keyword>
<gene>
    <name evidence="3" type="ORF">ONB1V03_LOCUS5781</name>
</gene>
<dbReference type="InterPro" id="IPR002156">
    <property type="entry name" value="RNaseH_domain"/>
</dbReference>
<dbReference type="InterPro" id="IPR036691">
    <property type="entry name" value="Endo/exonu/phosph_ase_sf"/>
</dbReference>
<dbReference type="AlphaFoldDB" id="A0A7R9QJI5"/>
<dbReference type="GO" id="GO:0004523">
    <property type="term" value="F:RNA-DNA hybrid ribonuclease activity"/>
    <property type="evidence" value="ECO:0007669"/>
    <property type="project" value="InterPro"/>
</dbReference>
<evidence type="ECO:0000313" key="3">
    <source>
        <dbReference type="EMBL" id="CAD7646544.1"/>
    </source>
</evidence>
<dbReference type="InterPro" id="IPR036397">
    <property type="entry name" value="RNaseH_sf"/>
</dbReference>
<dbReference type="OrthoDB" id="6515318at2759"/>
<dbReference type="Pfam" id="PF00078">
    <property type="entry name" value="RVT_1"/>
    <property type="match status" value="1"/>
</dbReference>
<name>A0A7R9QJI5_9ACAR</name>
<dbReference type="PANTHER" id="PTHR19446">
    <property type="entry name" value="REVERSE TRANSCRIPTASES"/>
    <property type="match status" value="1"/>
</dbReference>
<dbReference type="PROSITE" id="PS50878">
    <property type="entry name" value="RT_POL"/>
    <property type="match status" value="1"/>
</dbReference>
<dbReference type="SUPFAM" id="SSF56219">
    <property type="entry name" value="DNase I-like"/>
    <property type="match status" value="1"/>
</dbReference>
<dbReference type="PROSITE" id="PS50879">
    <property type="entry name" value="RNASE_H_1"/>
    <property type="match status" value="1"/>
</dbReference>
<dbReference type="Gene3D" id="3.30.420.10">
    <property type="entry name" value="Ribonuclease H-like superfamily/Ribonuclease H"/>
    <property type="match status" value="1"/>
</dbReference>
<feature type="domain" description="RNase H type-1" evidence="2">
    <location>
        <begin position="661"/>
        <end position="792"/>
    </location>
</feature>
<protein>
    <submittedName>
        <fullName evidence="3">Uncharacterized protein</fullName>
    </submittedName>
</protein>